<dbReference type="PANTHER" id="PTHR10438:SF242">
    <property type="entry name" value="THIOREDOXIN-LIKE PROTEIN CXXS1"/>
    <property type="match status" value="1"/>
</dbReference>
<reference evidence="2" key="1">
    <citation type="submission" date="2023-05" db="EMBL/GenBank/DDBJ databases">
        <authorList>
            <person name="Huff M."/>
        </authorList>
    </citation>
    <scope>NUCLEOTIDE SEQUENCE</scope>
</reference>
<dbReference type="PROSITE" id="PS51352">
    <property type="entry name" value="THIOREDOXIN_2"/>
    <property type="match status" value="1"/>
</dbReference>
<dbReference type="InterPro" id="IPR036249">
    <property type="entry name" value="Thioredoxin-like_sf"/>
</dbReference>
<dbReference type="InterPro" id="IPR013766">
    <property type="entry name" value="Thioredoxin_domain"/>
</dbReference>
<feature type="domain" description="Thioredoxin" evidence="1">
    <location>
        <begin position="1"/>
        <end position="111"/>
    </location>
</feature>
<evidence type="ECO:0000259" key="1">
    <source>
        <dbReference type="PROSITE" id="PS51352"/>
    </source>
</evidence>
<dbReference type="PANTHER" id="PTHR10438">
    <property type="entry name" value="THIOREDOXIN"/>
    <property type="match status" value="1"/>
</dbReference>
<organism evidence="2 3">
    <name type="scientific">Fraxinus pennsylvanica</name>
    <dbReference type="NCBI Taxonomy" id="56036"/>
    <lineage>
        <taxon>Eukaryota</taxon>
        <taxon>Viridiplantae</taxon>
        <taxon>Streptophyta</taxon>
        <taxon>Embryophyta</taxon>
        <taxon>Tracheophyta</taxon>
        <taxon>Spermatophyta</taxon>
        <taxon>Magnoliopsida</taxon>
        <taxon>eudicotyledons</taxon>
        <taxon>Gunneridae</taxon>
        <taxon>Pentapetalae</taxon>
        <taxon>asterids</taxon>
        <taxon>lamiids</taxon>
        <taxon>Lamiales</taxon>
        <taxon>Oleaceae</taxon>
        <taxon>Oleeae</taxon>
        <taxon>Fraxinus</taxon>
    </lineage>
</organism>
<proteinExistence type="predicted"/>
<protein>
    <recommendedName>
        <fullName evidence="1">Thioredoxin domain-containing protein</fullName>
    </recommendedName>
</protein>
<dbReference type="CDD" id="cd02947">
    <property type="entry name" value="TRX_family"/>
    <property type="match status" value="1"/>
</dbReference>
<dbReference type="Proteomes" id="UP000834106">
    <property type="component" value="Chromosome 2"/>
</dbReference>
<dbReference type="EMBL" id="OU503037">
    <property type="protein sequence ID" value="CAI9756973.1"/>
    <property type="molecule type" value="Genomic_DNA"/>
</dbReference>
<sequence>MKSRVVKIDSEETWDFFTSQAKKQGCPVIVHFTASWCMPSVAMKPFFRRLASSHHGILFLRVDVDEVKELASKMEIKAMPTFLFMKEGDLVDKLVGANPEEIKKRNPKFEFYHGLPLFVDFNPRKPPPPQAIAFHIRPSSTSPDAVLTSPTPAVASVHNRGTHIELRAMESLFVSTGMGGRNFGVCHGLTLFVAYEMRQCFVVYPLFSASVCSVMALLN</sequence>
<name>A0AAD2DLW9_9LAMI</name>
<gene>
    <name evidence="2" type="ORF">FPE_LOCUS4403</name>
</gene>
<dbReference type="InterPro" id="IPR050620">
    <property type="entry name" value="Thioredoxin_H-type-like"/>
</dbReference>
<dbReference type="Pfam" id="PF00085">
    <property type="entry name" value="Thioredoxin"/>
    <property type="match status" value="1"/>
</dbReference>
<evidence type="ECO:0000313" key="3">
    <source>
        <dbReference type="Proteomes" id="UP000834106"/>
    </source>
</evidence>
<dbReference type="SUPFAM" id="SSF52833">
    <property type="entry name" value="Thioredoxin-like"/>
    <property type="match status" value="1"/>
</dbReference>
<keyword evidence="3" id="KW-1185">Reference proteome</keyword>
<dbReference type="Gene3D" id="3.40.30.10">
    <property type="entry name" value="Glutaredoxin"/>
    <property type="match status" value="1"/>
</dbReference>
<evidence type="ECO:0000313" key="2">
    <source>
        <dbReference type="EMBL" id="CAI9756973.1"/>
    </source>
</evidence>
<accession>A0AAD2DLW9</accession>
<dbReference type="AlphaFoldDB" id="A0AAD2DLW9"/>